<keyword evidence="4" id="KW-1185">Reference proteome</keyword>
<dbReference type="PANTHER" id="PTHR42850">
    <property type="entry name" value="METALLOPHOSPHOESTERASE"/>
    <property type="match status" value="1"/>
</dbReference>
<dbReference type="InterPro" id="IPR029052">
    <property type="entry name" value="Metallo-depent_PP-like"/>
</dbReference>
<name>A0A327M443_9PROT</name>
<reference evidence="4" key="1">
    <citation type="submission" date="2018-06" db="EMBL/GenBank/DDBJ databases">
        <authorList>
            <person name="Khan S.A."/>
        </authorList>
    </citation>
    <scope>NUCLEOTIDE SEQUENCE [LARGE SCALE GENOMIC DNA]</scope>
    <source>
        <strain evidence="4">DB-1506</strain>
    </source>
</reference>
<evidence type="ECO:0000256" key="1">
    <source>
        <dbReference type="ARBA" id="ARBA00008950"/>
    </source>
</evidence>
<proteinExistence type="inferred from homology"/>
<dbReference type="PANTHER" id="PTHR42850:SF2">
    <property type="entry name" value="BLL5683 PROTEIN"/>
    <property type="match status" value="1"/>
</dbReference>
<gene>
    <name evidence="3" type="ORF">DOO78_16235</name>
</gene>
<evidence type="ECO:0000313" key="3">
    <source>
        <dbReference type="EMBL" id="RAI58031.1"/>
    </source>
</evidence>
<dbReference type="OrthoDB" id="9813918at2"/>
<dbReference type="Gene3D" id="3.60.21.10">
    <property type="match status" value="1"/>
</dbReference>
<dbReference type="SUPFAM" id="SSF56300">
    <property type="entry name" value="Metallo-dependent phosphatases"/>
    <property type="match status" value="1"/>
</dbReference>
<dbReference type="Proteomes" id="UP000249065">
    <property type="component" value="Unassembled WGS sequence"/>
</dbReference>
<dbReference type="InterPro" id="IPR024654">
    <property type="entry name" value="Calcineurin-like_PHP_lpxH"/>
</dbReference>
<comment type="caution">
    <text evidence="3">The sequence shown here is derived from an EMBL/GenBank/DDBJ whole genome shotgun (WGS) entry which is preliminary data.</text>
</comment>
<sequence>MDIAIIADIHGNLPALQAVLSDIGRRGLRRIVNLGDCVSGPLWPRECLERLQSEGIPSLRGNHDRWVAEDGRGSWDAFARQQLDAAQINWLGRLPTRLAPLPGVIACHGRPDDDNAYLLEEVADGRLVAAAPATVAARLGPTEATVLLCAHSHQPGLLGLPDGRMVLNPGSVGCPAYADPTAPAHVSETGTPFACYAVADIAEGRIRQATTIRLAYDHAAAAARAEAQGQADWAFALRTGLARPAGRQSGSRSTGLT</sequence>
<dbReference type="InterPro" id="IPR011152">
    <property type="entry name" value="Pesterase_MJ0912"/>
</dbReference>
<feature type="domain" description="Calcineurin-like phosphoesterase" evidence="2">
    <location>
        <begin position="1"/>
        <end position="180"/>
    </location>
</feature>
<dbReference type="Pfam" id="PF12850">
    <property type="entry name" value="Metallophos_2"/>
    <property type="match status" value="1"/>
</dbReference>
<dbReference type="EMBL" id="QLIX01000012">
    <property type="protein sequence ID" value="RAI58031.1"/>
    <property type="molecule type" value="Genomic_DNA"/>
</dbReference>
<dbReference type="GO" id="GO:0005737">
    <property type="term" value="C:cytoplasm"/>
    <property type="evidence" value="ECO:0007669"/>
    <property type="project" value="TreeGrafter"/>
</dbReference>
<protein>
    <submittedName>
        <fullName evidence="3">Metallophosphoesterase</fullName>
    </submittedName>
</protein>
<dbReference type="InterPro" id="IPR050126">
    <property type="entry name" value="Ap4A_hydrolase"/>
</dbReference>
<dbReference type="PIRSF" id="PIRSF000883">
    <property type="entry name" value="Pesterase_MJ0912"/>
    <property type="match status" value="1"/>
</dbReference>
<evidence type="ECO:0000259" key="2">
    <source>
        <dbReference type="Pfam" id="PF12850"/>
    </source>
</evidence>
<dbReference type="AlphaFoldDB" id="A0A327M443"/>
<evidence type="ECO:0000313" key="4">
    <source>
        <dbReference type="Proteomes" id="UP000249065"/>
    </source>
</evidence>
<dbReference type="GO" id="GO:0016791">
    <property type="term" value="F:phosphatase activity"/>
    <property type="evidence" value="ECO:0007669"/>
    <property type="project" value="TreeGrafter"/>
</dbReference>
<accession>A0A327M443</accession>
<dbReference type="RefSeq" id="WP_111470913.1">
    <property type="nucleotide sequence ID" value="NZ_QLIX01000012.1"/>
</dbReference>
<organism evidence="3 4">
    <name type="scientific">Roseicella frigidaeris</name>
    <dbReference type="NCBI Taxonomy" id="2230885"/>
    <lineage>
        <taxon>Bacteria</taxon>
        <taxon>Pseudomonadati</taxon>
        <taxon>Pseudomonadota</taxon>
        <taxon>Alphaproteobacteria</taxon>
        <taxon>Acetobacterales</taxon>
        <taxon>Roseomonadaceae</taxon>
        <taxon>Roseicella</taxon>
    </lineage>
</organism>
<comment type="similarity">
    <text evidence="1">Belongs to the metallophosphoesterase superfamily. YfcE family.</text>
</comment>